<sequence>MVLEQHQLLGGDVLLALRPHGLYVRKKELNGHDALEVEMPYEELLPIAVQRRSAVPTRSLAGVLFALLLGGQDIFSKQLAQGQSTDEFWTGAFLIGGLLGLIVYYGLQNWWKKFTISTARLNITLADRPGQRAELHRFAEALESQTKSYLRHHYGRINPLGPIELQLSRLRWLRELNVLNEAEAHALSVRLTGRHSETLQGMGHELEAPFVN</sequence>
<protein>
    <submittedName>
        <fullName evidence="2">Uncharacterized protein</fullName>
    </submittedName>
</protein>
<proteinExistence type="predicted"/>
<evidence type="ECO:0000313" key="3">
    <source>
        <dbReference type="Proteomes" id="UP000305398"/>
    </source>
</evidence>
<dbReference type="AlphaFoldDB" id="A0A5B7ZV34"/>
<feature type="transmembrane region" description="Helical" evidence="1">
    <location>
        <begin position="88"/>
        <end position="107"/>
    </location>
</feature>
<accession>A0A5B7ZV34</accession>
<organism evidence="2 3">
    <name type="scientific">Hymenobacter jejuensis</name>
    <dbReference type="NCBI Taxonomy" id="2502781"/>
    <lineage>
        <taxon>Bacteria</taxon>
        <taxon>Pseudomonadati</taxon>
        <taxon>Bacteroidota</taxon>
        <taxon>Cytophagia</taxon>
        <taxon>Cytophagales</taxon>
        <taxon>Hymenobacteraceae</taxon>
        <taxon>Hymenobacter</taxon>
    </lineage>
</organism>
<dbReference type="Proteomes" id="UP000305398">
    <property type="component" value="Chromosome"/>
</dbReference>
<evidence type="ECO:0000313" key="2">
    <source>
        <dbReference type="EMBL" id="QDA58991.1"/>
    </source>
</evidence>
<keyword evidence="1" id="KW-0812">Transmembrane</keyword>
<name>A0A5B7ZV34_9BACT</name>
<reference evidence="2 3" key="1">
    <citation type="submission" date="2019-06" db="EMBL/GenBank/DDBJ databases">
        <authorList>
            <person name="Srinivasan S."/>
        </authorList>
    </citation>
    <scope>NUCLEOTIDE SEQUENCE [LARGE SCALE GENOMIC DNA]</scope>
    <source>
        <strain evidence="2 3">17J68-5</strain>
    </source>
</reference>
<dbReference type="KEGG" id="hyj:FHG12_02235"/>
<gene>
    <name evidence="2" type="ORF">FHG12_02235</name>
</gene>
<keyword evidence="1" id="KW-1133">Transmembrane helix</keyword>
<dbReference type="OrthoDB" id="880473at2"/>
<keyword evidence="3" id="KW-1185">Reference proteome</keyword>
<evidence type="ECO:0000256" key="1">
    <source>
        <dbReference type="SAM" id="Phobius"/>
    </source>
</evidence>
<dbReference type="EMBL" id="CP040896">
    <property type="protein sequence ID" value="QDA58991.1"/>
    <property type="molecule type" value="Genomic_DNA"/>
</dbReference>
<dbReference type="RefSeq" id="WP_139514066.1">
    <property type="nucleotide sequence ID" value="NZ_CP040896.1"/>
</dbReference>
<keyword evidence="1" id="KW-0472">Membrane</keyword>